<evidence type="ECO:0000256" key="1">
    <source>
        <dbReference type="ARBA" id="ARBA00004651"/>
    </source>
</evidence>
<name>A0ABS5JV28_9BACT</name>
<dbReference type="SUPFAM" id="SSF103481">
    <property type="entry name" value="Multidrug resistance efflux transporter EmrE"/>
    <property type="match status" value="2"/>
</dbReference>
<feature type="transmembrane region" description="Helical" evidence="6">
    <location>
        <begin position="67"/>
        <end position="83"/>
    </location>
</feature>
<keyword evidence="2" id="KW-1003">Cell membrane</keyword>
<sequence>MPERLKVILSLLLSMICWAISFVWIKQAFESFNPITIVFFRLVISSLMLIIILKLSRRLIPLKREDVRWFFLLGFFEPFLYFMGESNGLKIVSSTMGAVIVSTVPLFAPIADRLFFKSRLSFLNLAGITISFTGVMILIFEKNFSLAAPIEGIALMFMAVFATMGYAIVLKKIPAHYNAVTIITYQNVVGTILFLPFFIVIDWQHVTHTHITTEAVIAVLQLSVFASSLAFIFFTYGMRKIGISKANVFVNMIPVFTAFFAWWILDEEIDLQKLVGIAIVIGGVFISQLKLRKNGNRPK</sequence>
<feature type="transmembrane region" description="Helical" evidence="6">
    <location>
        <begin position="7"/>
        <end position="25"/>
    </location>
</feature>
<feature type="transmembrane region" description="Helical" evidence="6">
    <location>
        <begin position="248"/>
        <end position="265"/>
    </location>
</feature>
<feature type="transmembrane region" description="Helical" evidence="6">
    <location>
        <begin position="146"/>
        <end position="170"/>
    </location>
</feature>
<evidence type="ECO:0000313" key="8">
    <source>
        <dbReference type="EMBL" id="MBS2098727.1"/>
    </source>
</evidence>
<dbReference type="PANTHER" id="PTHR32322">
    <property type="entry name" value="INNER MEMBRANE TRANSPORTER"/>
    <property type="match status" value="1"/>
</dbReference>
<dbReference type="PANTHER" id="PTHR32322:SF18">
    <property type="entry name" value="S-ADENOSYLMETHIONINE_S-ADENOSYLHOMOCYSTEINE TRANSPORTER"/>
    <property type="match status" value="1"/>
</dbReference>
<feature type="transmembrane region" description="Helical" evidence="6">
    <location>
        <begin position="37"/>
        <end position="55"/>
    </location>
</feature>
<feature type="transmembrane region" description="Helical" evidence="6">
    <location>
        <begin position="215"/>
        <end position="236"/>
    </location>
</feature>
<feature type="transmembrane region" description="Helical" evidence="6">
    <location>
        <begin position="182"/>
        <end position="203"/>
    </location>
</feature>
<dbReference type="InterPro" id="IPR037185">
    <property type="entry name" value="EmrE-like"/>
</dbReference>
<comment type="subcellular location">
    <subcellularLocation>
        <location evidence="1">Cell membrane</location>
        <topology evidence="1">Multi-pass membrane protein</topology>
    </subcellularLocation>
</comment>
<evidence type="ECO:0000259" key="7">
    <source>
        <dbReference type="Pfam" id="PF00892"/>
    </source>
</evidence>
<evidence type="ECO:0000256" key="2">
    <source>
        <dbReference type="ARBA" id="ARBA00022475"/>
    </source>
</evidence>
<evidence type="ECO:0000256" key="3">
    <source>
        <dbReference type="ARBA" id="ARBA00022692"/>
    </source>
</evidence>
<feature type="transmembrane region" description="Helical" evidence="6">
    <location>
        <begin position="271"/>
        <end position="289"/>
    </location>
</feature>
<keyword evidence="5 6" id="KW-0472">Membrane</keyword>
<dbReference type="Gene3D" id="1.10.3730.20">
    <property type="match status" value="1"/>
</dbReference>
<dbReference type="EMBL" id="JAGUCO010000006">
    <property type="protein sequence ID" value="MBS2098727.1"/>
    <property type="molecule type" value="Genomic_DNA"/>
</dbReference>
<reference evidence="8 9" key="1">
    <citation type="journal article" date="2015" name="Int. J. Syst. Evol. Microbiol.">
        <title>Carboxylicivirga linearis sp. nov., isolated from a sea cucumber culture pond.</title>
        <authorList>
            <person name="Wang F.Q."/>
            <person name="Zhou Y.X."/>
            <person name="Lin X.Z."/>
            <person name="Chen G.J."/>
            <person name="Du Z.J."/>
        </authorList>
    </citation>
    <scope>NUCLEOTIDE SEQUENCE [LARGE SCALE GENOMIC DNA]</scope>
    <source>
        <strain evidence="8 9">FB218</strain>
    </source>
</reference>
<keyword evidence="9" id="KW-1185">Reference proteome</keyword>
<dbReference type="Proteomes" id="UP000708576">
    <property type="component" value="Unassembled WGS sequence"/>
</dbReference>
<gene>
    <name evidence="8" type="ORF">KEM10_10590</name>
</gene>
<feature type="transmembrane region" description="Helical" evidence="6">
    <location>
        <begin position="120"/>
        <end position="140"/>
    </location>
</feature>
<accession>A0ABS5JV28</accession>
<feature type="domain" description="EamA" evidence="7">
    <location>
        <begin position="6"/>
        <end position="139"/>
    </location>
</feature>
<feature type="transmembrane region" description="Helical" evidence="6">
    <location>
        <begin position="89"/>
        <end position="108"/>
    </location>
</feature>
<dbReference type="InterPro" id="IPR050638">
    <property type="entry name" value="AA-Vitamin_Transporters"/>
</dbReference>
<keyword evidence="4 6" id="KW-1133">Transmembrane helix</keyword>
<feature type="domain" description="EamA" evidence="7">
    <location>
        <begin position="152"/>
        <end position="286"/>
    </location>
</feature>
<dbReference type="InterPro" id="IPR000620">
    <property type="entry name" value="EamA_dom"/>
</dbReference>
<comment type="caution">
    <text evidence="8">The sequence shown here is derived from an EMBL/GenBank/DDBJ whole genome shotgun (WGS) entry which is preliminary data.</text>
</comment>
<proteinExistence type="predicted"/>
<organism evidence="8 9">
    <name type="scientific">Carboxylicivirga linearis</name>
    <dbReference type="NCBI Taxonomy" id="1628157"/>
    <lineage>
        <taxon>Bacteria</taxon>
        <taxon>Pseudomonadati</taxon>
        <taxon>Bacteroidota</taxon>
        <taxon>Bacteroidia</taxon>
        <taxon>Marinilabiliales</taxon>
        <taxon>Marinilabiliaceae</taxon>
        <taxon>Carboxylicivirga</taxon>
    </lineage>
</organism>
<evidence type="ECO:0000256" key="6">
    <source>
        <dbReference type="SAM" id="Phobius"/>
    </source>
</evidence>
<evidence type="ECO:0000313" key="9">
    <source>
        <dbReference type="Proteomes" id="UP000708576"/>
    </source>
</evidence>
<evidence type="ECO:0000256" key="4">
    <source>
        <dbReference type="ARBA" id="ARBA00022989"/>
    </source>
</evidence>
<keyword evidence="3 6" id="KW-0812">Transmembrane</keyword>
<dbReference type="RefSeq" id="WP_212215969.1">
    <property type="nucleotide sequence ID" value="NZ_JAGUCO010000006.1"/>
</dbReference>
<dbReference type="Pfam" id="PF00892">
    <property type="entry name" value="EamA"/>
    <property type="match status" value="2"/>
</dbReference>
<protein>
    <submittedName>
        <fullName evidence="8">DMT family transporter</fullName>
    </submittedName>
</protein>
<evidence type="ECO:0000256" key="5">
    <source>
        <dbReference type="ARBA" id="ARBA00023136"/>
    </source>
</evidence>